<dbReference type="Proteomes" id="UP000016480">
    <property type="component" value="Unassembled WGS sequence"/>
</dbReference>
<dbReference type="EMBL" id="AHCD03000040">
    <property type="protein sequence ID" value="KAF7783821.1"/>
    <property type="molecule type" value="Genomic_DNA"/>
</dbReference>
<gene>
    <name evidence="1" type="ORF">PRUB_a5131</name>
</gene>
<evidence type="ECO:0000313" key="2">
    <source>
        <dbReference type="Proteomes" id="UP000016480"/>
    </source>
</evidence>
<dbReference type="AlphaFoldDB" id="A0A8T0C3D4"/>
<reference evidence="1 2" key="1">
    <citation type="journal article" date="2012" name="J. Bacteriol.">
        <title>Genome sequence of the cycloprodigiosin-producing bacterial strain Pseudoalteromonas rubra ATCC 29570(T).</title>
        <authorList>
            <person name="Xie B.B."/>
            <person name="Shu Y.L."/>
            <person name="Qin Q.L."/>
            <person name="Rong J.C."/>
            <person name="Zhang X.Y."/>
            <person name="Chen X.L."/>
            <person name="Zhou B.C."/>
            <person name="Zhang Y.Z."/>
        </authorList>
    </citation>
    <scope>NUCLEOTIDE SEQUENCE [LARGE SCALE GENOMIC DNA]</scope>
    <source>
        <strain evidence="1 2">DSM 6842</strain>
    </source>
</reference>
<accession>A0A8T0C3D4</accession>
<proteinExistence type="predicted"/>
<organism evidence="1 2">
    <name type="scientific">Pseudoalteromonas rubra</name>
    <dbReference type="NCBI Taxonomy" id="43658"/>
    <lineage>
        <taxon>Bacteria</taxon>
        <taxon>Pseudomonadati</taxon>
        <taxon>Pseudomonadota</taxon>
        <taxon>Gammaproteobacteria</taxon>
        <taxon>Alteromonadales</taxon>
        <taxon>Pseudoalteromonadaceae</taxon>
        <taxon>Pseudoalteromonas</taxon>
    </lineage>
</organism>
<sequence length="48" mass="5400">MLKLKTKKLKELTNKEIKDNRQTKFIAGGTDTHSITQVGFINPKNITG</sequence>
<name>A0A8T0C3D4_9GAMM</name>
<comment type="caution">
    <text evidence="1">The sequence shown here is derived from an EMBL/GenBank/DDBJ whole genome shotgun (WGS) entry which is preliminary data.</text>
</comment>
<dbReference type="GeneID" id="61359561"/>
<evidence type="ECO:0000313" key="1">
    <source>
        <dbReference type="EMBL" id="KAF7783821.1"/>
    </source>
</evidence>
<dbReference type="RefSeq" id="WP_155946429.1">
    <property type="nucleotide sequence ID" value="NZ_AHCD03000040.1"/>
</dbReference>
<protein>
    <submittedName>
        <fullName evidence="1">Uncharacterized protein</fullName>
    </submittedName>
</protein>